<dbReference type="Proteomes" id="UP001223586">
    <property type="component" value="Unassembled WGS sequence"/>
</dbReference>
<evidence type="ECO:0000256" key="2">
    <source>
        <dbReference type="SAM" id="MobiDB-lite"/>
    </source>
</evidence>
<dbReference type="Pfam" id="PF26513">
    <property type="entry name" value="Rok_N"/>
    <property type="match status" value="1"/>
</dbReference>
<sequence length="170" mass="19905">MFDERAALQMRIEQLREAEERLLKELRAERITIYERLRELDDKEPKGAMNKAAEINQKVLEEMPQTPQANIENETNAFQAMNVEEPQETTIKKIRRSRPSRRSKSSKMREVAVAILKEQSEPMRGIVLKKEIEHRTGLTIPNMTSFMKTVENLYDHIKKPARGLYMYDGS</sequence>
<dbReference type="Pfam" id="PF23159">
    <property type="entry name" value="WHD_Rok"/>
    <property type="match status" value="1"/>
</dbReference>
<accession>A0ABT9WVZ1</accession>
<evidence type="ECO:0000259" key="4">
    <source>
        <dbReference type="Pfam" id="PF26513"/>
    </source>
</evidence>
<feature type="domain" description="Repressor Rok winged helix" evidence="3">
    <location>
        <begin position="109"/>
        <end position="165"/>
    </location>
</feature>
<feature type="coiled-coil region" evidence="1">
    <location>
        <begin position="5"/>
        <end position="43"/>
    </location>
</feature>
<evidence type="ECO:0000313" key="6">
    <source>
        <dbReference type="Proteomes" id="UP001223586"/>
    </source>
</evidence>
<feature type="domain" description="Rok N-terminal oligomerisation" evidence="4">
    <location>
        <begin position="1"/>
        <end position="41"/>
    </location>
</feature>
<evidence type="ECO:0000256" key="1">
    <source>
        <dbReference type="SAM" id="Coils"/>
    </source>
</evidence>
<dbReference type="InterPro" id="IPR056984">
    <property type="entry name" value="WH_Rok"/>
</dbReference>
<dbReference type="InterPro" id="IPR058971">
    <property type="entry name" value="Rok_N_oligomerisation"/>
</dbReference>
<reference evidence="5 6" key="1">
    <citation type="submission" date="2023-07" db="EMBL/GenBank/DDBJ databases">
        <title>Genomic Encyclopedia of Type Strains, Phase IV (KMG-IV): sequencing the most valuable type-strain genomes for metagenomic binning, comparative biology and taxonomic classification.</title>
        <authorList>
            <person name="Goeker M."/>
        </authorList>
    </citation>
    <scope>NUCLEOTIDE SEQUENCE [LARGE SCALE GENOMIC DNA]</scope>
    <source>
        <strain evidence="5 6">DSM 23837</strain>
    </source>
</reference>
<evidence type="ECO:0000313" key="5">
    <source>
        <dbReference type="EMBL" id="MDQ0177478.1"/>
    </source>
</evidence>
<dbReference type="RefSeq" id="WP_307231489.1">
    <property type="nucleotide sequence ID" value="NZ_JAUSTT010000022.1"/>
</dbReference>
<keyword evidence="1" id="KW-0175">Coiled coil</keyword>
<keyword evidence="6" id="KW-1185">Reference proteome</keyword>
<gene>
    <name evidence="5" type="ORF">J2S08_003358</name>
</gene>
<proteinExistence type="predicted"/>
<evidence type="ECO:0008006" key="7">
    <source>
        <dbReference type="Google" id="ProtNLM"/>
    </source>
</evidence>
<evidence type="ECO:0000259" key="3">
    <source>
        <dbReference type="Pfam" id="PF23159"/>
    </source>
</evidence>
<feature type="compositionally biased region" description="Basic residues" evidence="2">
    <location>
        <begin position="92"/>
        <end position="106"/>
    </location>
</feature>
<name>A0ABT9WVZ1_9BACI</name>
<organism evidence="5 6">
    <name type="scientific">Bacillus chungangensis</name>
    <dbReference type="NCBI Taxonomy" id="587633"/>
    <lineage>
        <taxon>Bacteria</taxon>
        <taxon>Bacillati</taxon>
        <taxon>Bacillota</taxon>
        <taxon>Bacilli</taxon>
        <taxon>Bacillales</taxon>
        <taxon>Bacillaceae</taxon>
        <taxon>Bacillus</taxon>
    </lineage>
</organism>
<dbReference type="EMBL" id="JAUSTT010000022">
    <property type="protein sequence ID" value="MDQ0177478.1"/>
    <property type="molecule type" value="Genomic_DNA"/>
</dbReference>
<protein>
    <recommendedName>
        <fullName evidence="7">Repressor of ComK</fullName>
    </recommendedName>
</protein>
<comment type="caution">
    <text evidence="5">The sequence shown here is derived from an EMBL/GenBank/DDBJ whole genome shotgun (WGS) entry which is preliminary data.</text>
</comment>
<feature type="region of interest" description="Disordered" evidence="2">
    <location>
        <begin position="83"/>
        <end position="108"/>
    </location>
</feature>